<name>G5A5J6_PHYSP</name>
<dbReference type="AlphaFoldDB" id="G5A5J6"/>
<dbReference type="EMBL" id="JH159160">
    <property type="protein sequence ID" value="EGZ08601.1"/>
    <property type="molecule type" value="Genomic_DNA"/>
</dbReference>
<proteinExistence type="predicted"/>
<organism evidence="1 2">
    <name type="scientific">Phytophthora sojae (strain P6497)</name>
    <name type="common">Soybean stem and root rot agent</name>
    <name type="synonym">Phytophthora megasperma f. sp. glycines</name>
    <dbReference type="NCBI Taxonomy" id="1094619"/>
    <lineage>
        <taxon>Eukaryota</taxon>
        <taxon>Sar</taxon>
        <taxon>Stramenopiles</taxon>
        <taxon>Oomycota</taxon>
        <taxon>Peronosporomycetes</taxon>
        <taxon>Peronosporales</taxon>
        <taxon>Peronosporaceae</taxon>
        <taxon>Phytophthora</taxon>
    </lineage>
</organism>
<keyword evidence="2" id="KW-1185">Reference proteome</keyword>
<accession>G5A5J6</accession>
<feature type="non-terminal residue" evidence="1">
    <location>
        <position position="148"/>
    </location>
</feature>
<reference evidence="1 2" key="1">
    <citation type="journal article" date="2006" name="Science">
        <title>Phytophthora genome sequences uncover evolutionary origins and mechanisms of pathogenesis.</title>
        <authorList>
            <person name="Tyler B.M."/>
            <person name="Tripathy S."/>
            <person name="Zhang X."/>
            <person name="Dehal P."/>
            <person name="Jiang R.H."/>
            <person name="Aerts A."/>
            <person name="Arredondo F.D."/>
            <person name="Baxter L."/>
            <person name="Bensasson D."/>
            <person name="Beynon J.L."/>
            <person name="Chapman J."/>
            <person name="Damasceno C.M."/>
            <person name="Dorrance A.E."/>
            <person name="Dou D."/>
            <person name="Dickerman A.W."/>
            <person name="Dubchak I.L."/>
            <person name="Garbelotto M."/>
            <person name="Gijzen M."/>
            <person name="Gordon S.G."/>
            <person name="Govers F."/>
            <person name="Grunwald N.J."/>
            <person name="Huang W."/>
            <person name="Ivors K.L."/>
            <person name="Jones R.W."/>
            <person name="Kamoun S."/>
            <person name="Krampis K."/>
            <person name="Lamour K.H."/>
            <person name="Lee M.K."/>
            <person name="McDonald W.H."/>
            <person name="Medina M."/>
            <person name="Meijer H.J."/>
            <person name="Nordberg E.K."/>
            <person name="Maclean D.J."/>
            <person name="Ospina-Giraldo M.D."/>
            <person name="Morris P.F."/>
            <person name="Phuntumart V."/>
            <person name="Putnam N.H."/>
            <person name="Rash S."/>
            <person name="Rose J.K."/>
            <person name="Sakihama Y."/>
            <person name="Salamov A.A."/>
            <person name="Savidor A."/>
            <person name="Scheuring C.F."/>
            <person name="Smith B.M."/>
            <person name="Sobral B.W."/>
            <person name="Terry A."/>
            <person name="Torto-Alalibo T.A."/>
            <person name="Win J."/>
            <person name="Xu Z."/>
            <person name="Zhang H."/>
            <person name="Grigoriev I.V."/>
            <person name="Rokhsar D.S."/>
            <person name="Boore J.L."/>
        </authorList>
    </citation>
    <scope>NUCLEOTIDE SEQUENCE [LARGE SCALE GENOMIC DNA]</scope>
    <source>
        <strain evidence="1 2">P6497</strain>
    </source>
</reference>
<evidence type="ECO:0000313" key="1">
    <source>
        <dbReference type="EMBL" id="EGZ08601.1"/>
    </source>
</evidence>
<gene>
    <name evidence="1" type="ORF">PHYSODRAFT_462472</name>
</gene>
<protein>
    <submittedName>
        <fullName evidence="1">Uncharacterized protein</fullName>
    </submittedName>
</protein>
<dbReference type="GeneID" id="20653292"/>
<dbReference type="RefSeq" id="XP_009535234.1">
    <property type="nucleotide sequence ID" value="XM_009536939.1"/>
</dbReference>
<sequence length="148" mass="16945">IFRELNQAADGLYRRLDSLFTVKDMDALPFTDHSREVNLDNFSGAGVYMEIRQHHLLPFSFQESQRGVWDSRSRFAMSSMNEVGDLKAQITHHPQYSDTEDDTLRTSFVAVVTGVAGLAGSYLRKVVRRHTSEDRAVFIFRLLSETML</sequence>
<dbReference type="Proteomes" id="UP000002640">
    <property type="component" value="Unassembled WGS sequence"/>
</dbReference>
<feature type="non-terminal residue" evidence="1">
    <location>
        <position position="1"/>
    </location>
</feature>
<dbReference type="KEGG" id="psoj:PHYSODRAFT_462472"/>
<evidence type="ECO:0000313" key="2">
    <source>
        <dbReference type="Proteomes" id="UP000002640"/>
    </source>
</evidence>
<dbReference type="InParanoid" id="G5A5J6"/>